<dbReference type="SUPFAM" id="SSF47933">
    <property type="entry name" value="ERP29 C domain-like"/>
    <property type="match status" value="1"/>
</dbReference>
<evidence type="ECO:0000313" key="6">
    <source>
        <dbReference type="Proteomes" id="UP001153292"/>
    </source>
</evidence>
<feature type="domain" description="ERp29 N-terminal" evidence="4">
    <location>
        <begin position="21"/>
        <end position="144"/>
    </location>
</feature>
<dbReference type="PANTHER" id="PTHR12211:SF0">
    <property type="entry name" value="ENDOPLASMIC RETICULUM RESIDENT PROTEIN 29"/>
    <property type="match status" value="1"/>
</dbReference>
<dbReference type="Gene3D" id="3.40.30.10">
    <property type="entry name" value="Glutaredoxin"/>
    <property type="match status" value="1"/>
</dbReference>
<evidence type="ECO:0000256" key="2">
    <source>
        <dbReference type="SAM" id="SignalP"/>
    </source>
</evidence>
<evidence type="ECO:0000259" key="4">
    <source>
        <dbReference type="Pfam" id="PF07912"/>
    </source>
</evidence>
<keyword evidence="6" id="KW-1185">Reference proteome</keyword>
<dbReference type="Proteomes" id="UP001153292">
    <property type="component" value="Chromosome 21"/>
</dbReference>
<accession>A0ABN8L4B9</accession>
<feature type="domain" description="Endoplasmic reticulum resident protein 29 C-terminal" evidence="3">
    <location>
        <begin position="145"/>
        <end position="238"/>
    </location>
</feature>
<gene>
    <name evidence="5" type="ORF">CHILSU_LOCUS5931</name>
</gene>
<dbReference type="EMBL" id="OU963914">
    <property type="protein sequence ID" value="CAH2986185.1"/>
    <property type="molecule type" value="Genomic_DNA"/>
</dbReference>
<dbReference type="Pfam" id="PF07749">
    <property type="entry name" value="ERp29"/>
    <property type="match status" value="1"/>
</dbReference>
<proteinExistence type="predicted"/>
<dbReference type="InterPro" id="IPR012883">
    <property type="entry name" value="ERp29_N"/>
</dbReference>
<feature type="signal peptide" evidence="2">
    <location>
        <begin position="1"/>
        <end position="19"/>
    </location>
</feature>
<dbReference type="PANTHER" id="PTHR12211">
    <property type="entry name" value="ENDOPLASMIC RETICULUM PROTEIN ERP29"/>
    <property type="match status" value="1"/>
</dbReference>
<name>A0ABN8L4B9_CHISP</name>
<dbReference type="InterPro" id="IPR036356">
    <property type="entry name" value="ERp29_C_sf"/>
</dbReference>
<protein>
    <recommendedName>
        <fullName evidence="7">Protein windbeutel</fullName>
    </recommendedName>
</protein>
<sequence>MQLLLFLSISLIVPSTYQAATSHGSVELDEYSFDKITGKFEASLIKFDVAFPYGDKHDAFVALAKDAKDVDELLVAEVGVKDYGEKDNEELAKKYGATKDNFPVVKLFVKGKTEPIAFDDIKGFTSDELRRFVRENTGLYLSLPGCVRELDKLATKFIKAKTDERKKLFAKTEEVLTNLREKDTVSGKIYKTIMEKVLEKGDDFVKSENDRVKKLLSGKISEEKKKELGMRLNILQSFQIFDKNGKQNKEDL</sequence>
<reference evidence="5" key="1">
    <citation type="submission" date="2021-12" db="EMBL/GenBank/DDBJ databases">
        <authorList>
            <person name="King R."/>
        </authorList>
    </citation>
    <scope>NUCLEOTIDE SEQUENCE</scope>
</reference>
<evidence type="ECO:0000256" key="1">
    <source>
        <dbReference type="ARBA" id="ARBA00022824"/>
    </source>
</evidence>
<dbReference type="Gene3D" id="1.20.1150.12">
    <property type="entry name" value="Endoplasmic reticulum resident protein 29, C-terminal domain"/>
    <property type="match status" value="1"/>
</dbReference>
<dbReference type="InterPro" id="IPR036249">
    <property type="entry name" value="Thioredoxin-like_sf"/>
</dbReference>
<evidence type="ECO:0000313" key="5">
    <source>
        <dbReference type="EMBL" id="CAH2986185.1"/>
    </source>
</evidence>
<dbReference type="InterPro" id="IPR016855">
    <property type="entry name" value="ERp29"/>
</dbReference>
<keyword evidence="2" id="KW-0732">Signal</keyword>
<organism evidence="5 6">
    <name type="scientific">Chilo suppressalis</name>
    <name type="common">Asiatic rice borer moth</name>
    <dbReference type="NCBI Taxonomy" id="168631"/>
    <lineage>
        <taxon>Eukaryota</taxon>
        <taxon>Metazoa</taxon>
        <taxon>Ecdysozoa</taxon>
        <taxon>Arthropoda</taxon>
        <taxon>Hexapoda</taxon>
        <taxon>Insecta</taxon>
        <taxon>Pterygota</taxon>
        <taxon>Neoptera</taxon>
        <taxon>Endopterygota</taxon>
        <taxon>Lepidoptera</taxon>
        <taxon>Glossata</taxon>
        <taxon>Ditrysia</taxon>
        <taxon>Pyraloidea</taxon>
        <taxon>Crambidae</taxon>
        <taxon>Crambinae</taxon>
        <taxon>Chilo</taxon>
    </lineage>
</organism>
<dbReference type="InterPro" id="IPR011679">
    <property type="entry name" value="ERp29_C"/>
</dbReference>
<keyword evidence="1" id="KW-0256">Endoplasmic reticulum</keyword>
<dbReference type="Pfam" id="PF07912">
    <property type="entry name" value="ERp29_N"/>
    <property type="match status" value="1"/>
</dbReference>
<feature type="chain" id="PRO_5047278401" description="Protein windbeutel" evidence="2">
    <location>
        <begin position="20"/>
        <end position="252"/>
    </location>
</feature>
<dbReference type="CDD" id="cd00238">
    <property type="entry name" value="ERp29c"/>
    <property type="match status" value="1"/>
</dbReference>
<evidence type="ECO:0000259" key="3">
    <source>
        <dbReference type="Pfam" id="PF07749"/>
    </source>
</evidence>
<evidence type="ECO:0008006" key="7">
    <source>
        <dbReference type="Google" id="ProtNLM"/>
    </source>
</evidence>
<dbReference type="SUPFAM" id="SSF52833">
    <property type="entry name" value="Thioredoxin-like"/>
    <property type="match status" value="1"/>
</dbReference>